<evidence type="ECO:0000313" key="4">
    <source>
        <dbReference type="Proteomes" id="UP000177811"/>
    </source>
</evidence>
<dbReference type="Proteomes" id="UP000177811">
    <property type="component" value="Unassembled WGS sequence"/>
</dbReference>
<protein>
    <recommendedName>
        <fullName evidence="2">EamA domain-containing protein</fullName>
    </recommendedName>
</protein>
<keyword evidence="1" id="KW-0472">Membrane</keyword>
<dbReference type="AlphaFoldDB" id="A0A1G2KT43"/>
<organism evidence="3 4">
    <name type="scientific">Candidatus Sungbacteria bacterium RIFCSPHIGHO2_02_FULL_51_29</name>
    <dbReference type="NCBI Taxonomy" id="1802273"/>
    <lineage>
        <taxon>Bacteria</taxon>
        <taxon>Candidatus Sungiibacteriota</taxon>
    </lineage>
</organism>
<feature type="transmembrane region" description="Helical" evidence="1">
    <location>
        <begin position="113"/>
        <end position="131"/>
    </location>
</feature>
<evidence type="ECO:0000256" key="1">
    <source>
        <dbReference type="SAM" id="Phobius"/>
    </source>
</evidence>
<reference evidence="3 4" key="1">
    <citation type="journal article" date="2016" name="Nat. Commun.">
        <title>Thousands of microbial genomes shed light on interconnected biogeochemical processes in an aquifer system.</title>
        <authorList>
            <person name="Anantharaman K."/>
            <person name="Brown C.T."/>
            <person name="Hug L.A."/>
            <person name="Sharon I."/>
            <person name="Castelle C.J."/>
            <person name="Probst A.J."/>
            <person name="Thomas B.C."/>
            <person name="Singh A."/>
            <person name="Wilkins M.J."/>
            <person name="Karaoz U."/>
            <person name="Brodie E.L."/>
            <person name="Williams K.H."/>
            <person name="Hubbard S.S."/>
            <person name="Banfield J.F."/>
        </authorList>
    </citation>
    <scope>NUCLEOTIDE SEQUENCE [LARGE SCALE GENOMIC DNA]</scope>
</reference>
<feature type="transmembrane region" description="Helical" evidence="1">
    <location>
        <begin position="167"/>
        <end position="184"/>
    </location>
</feature>
<keyword evidence="1" id="KW-0812">Transmembrane</keyword>
<dbReference type="InterPro" id="IPR000620">
    <property type="entry name" value="EamA_dom"/>
</dbReference>
<feature type="transmembrane region" description="Helical" evidence="1">
    <location>
        <begin position="79"/>
        <end position="101"/>
    </location>
</feature>
<sequence length="319" mass="35021">MDTFGFLFFGQWALIASAAYFCQAINIILDKILLGERRIASPISYAFYGGVWSILALMLAPLGMKVLSFADFFMPSPRLILLAFASGAASIFALWTFYAAVKAGEPTRVATALGGLSPVFVLLLSFLFFGVSPDAKQLAAVAFFICGGLLVSYRRRDMEKTFLPHESFLLIVLAAFLFAVTFTVEKVIFNDAPFVQGFVWTRIGAFVTATSLLLFPVLRAGIRRWSPRTDARTSGLFIVNKLIGASVFFLLSVAISIAHSSEISIINAMQGFQYMLVFVLALAYSFWRPALLSERLDAGAVMRKILAIALISLGFYLLS</sequence>
<evidence type="ECO:0000259" key="2">
    <source>
        <dbReference type="Pfam" id="PF00892"/>
    </source>
</evidence>
<feature type="domain" description="EamA" evidence="2">
    <location>
        <begin position="12"/>
        <end position="152"/>
    </location>
</feature>
<dbReference type="SUPFAM" id="SSF103481">
    <property type="entry name" value="Multidrug resistance efflux transporter EmrE"/>
    <property type="match status" value="1"/>
</dbReference>
<keyword evidence="1" id="KW-1133">Transmembrane helix</keyword>
<dbReference type="EMBL" id="MHQL01000060">
    <property type="protein sequence ID" value="OHA01549.1"/>
    <property type="molecule type" value="Genomic_DNA"/>
</dbReference>
<dbReference type="GO" id="GO:0016020">
    <property type="term" value="C:membrane"/>
    <property type="evidence" value="ECO:0007669"/>
    <property type="project" value="InterPro"/>
</dbReference>
<accession>A0A1G2KT43</accession>
<dbReference type="InterPro" id="IPR037185">
    <property type="entry name" value="EmrE-like"/>
</dbReference>
<feature type="transmembrane region" description="Helical" evidence="1">
    <location>
        <begin position="137"/>
        <end position="155"/>
    </location>
</feature>
<gene>
    <name evidence="3" type="ORF">A3C16_05255</name>
</gene>
<feature type="transmembrane region" description="Helical" evidence="1">
    <location>
        <begin position="238"/>
        <end position="259"/>
    </location>
</feature>
<feature type="transmembrane region" description="Helical" evidence="1">
    <location>
        <begin position="301"/>
        <end position="318"/>
    </location>
</feature>
<dbReference type="Pfam" id="PF00892">
    <property type="entry name" value="EamA"/>
    <property type="match status" value="1"/>
</dbReference>
<proteinExistence type="predicted"/>
<name>A0A1G2KT43_9BACT</name>
<feature type="transmembrane region" description="Helical" evidence="1">
    <location>
        <begin position="271"/>
        <end position="289"/>
    </location>
</feature>
<feature type="transmembrane region" description="Helical" evidence="1">
    <location>
        <begin position="12"/>
        <end position="33"/>
    </location>
</feature>
<feature type="transmembrane region" description="Helical" evidence="1">
    <location>
        <begin position="45"/>
        <end position="67"/>
    </location>
</feature>
<comment type="caution">
    <text evidence="3">The sequence shown here is derived from an EMBL/GenBank/DDBJ whole genome shotgun (WGS) entry which is preliminary data.</text>
</comment>
<evidence type="ECO:0000313" key="3">
    <source>
        <dbReference type="EMBL" id="OHA01549.1"/>
    </source>
</evidence>
<feature type="transmembrane region" description="Helical" evidence="1">
    <location>
        <begin position="199"/>
        <end position="218"/>
    </location>
</feature>